<protein>
    <submittedName>
        <fullName evidence="1">Uncharacterized protein</fullName>
    </submittedName>
</protein>
<name>A0A0A8YLT9_ARUDO</name>
<reference evidence="1" key="1">
    <citation type="submission" date="2014-09" db="EMBL/GenBank/DDBJ databases">
        <authorList>
            <person name="Magalhaes I.L.F."/>
            <person name="Oliveira U."/>
            <person name="Santos F.R."/>
            <person name="Vidigal T.H.D.A."/>
            <person name="Brescovit A.D."/>
            <person name="Santos A.J."/>
        </authorList>
    </citation>
    <scope>NUCLEOTIDE SEQUENCE</scope>
    <source>
        <tissue evidence="1">Shoot tissue taken approximately 20 cm above the soil surface</tissue>
    </source>
</reference>
<reference evidence="1" key="2">
    <citation type="journal article" date="2015" name="Data Brief">
        <title>Shoot transcriptome of the giant reed, Arundo donax.</title>
        <authorList>
            <person name="Barrero R.A."/>
            <person name="Guerrero F.D."/>
            <person name="Moolhuijzen P."/>
            <person name="Goolsby J.A."/>
            <person name="Tidwell J."/>
            <person name="Bellgard S.E."/>
            <person name="Bellgard M.I."/>
        </authorList>
    </citation>
    <scope>NUCLEOTIDE SEQUENCE</scope>
    <source>
        <tissue evidence="1">Shoot tissue taken approximately 20 cm above the soil surface</tissue>
    </source>
</reference>
<dbReference type="EMBL" id="GBRH01270681">
    <property type="protein sequence ID" value="JAD27214.1"/>
    <property type="molecule type" value="Transcribed_RNA"/>
</dbReference>
<accession>A0A0A8YLT9</accession>
<organism evidence="1">
    <name type="scientific">Arundo donax</name>
    <name type="common">Giant reed</name>
    <name type="synonym">Donax arundinaceus</name>
    <dbReference type="NCBI Taxonomy" id="35708"/>
    <lineage>
        <taxon>Eukaryota</taxon>
        <taxon>Viridiplantae</taxon>
        <taxon>Streptophyta</taxon>
        <taxon>Embryophyta</taxon>
        <taxon>Tracheophyta</taxon>
        <taxon>Spermatophyta</taxon>
        <taxon>Magnoliopsida</taxon>
        <taxon>Liliopsida</taxon>
        <taxon>Poales</taxon>
        <taxon>Poaceae</taxon>
        <taxon>PACMAD clade</taxon>
        <taxon>Arundinoideae</taxon>
        <taxon>Arundineae</taxon>
        <taxon>Arundo</taxon>
    </lineage>
</organism>
<dbReference type="AlphaFoldDB" id="A0A0A8YLT9"/>
<evidence type="ECO:0000313" key="1">
    <source>
        <dbReference type="EMBL" id="JAD27214.1"/>
    </source>
</evidence>
<proteinExistence type="predicted"/>
<sequence>MSAECCFVDVGRMHEHLMISGA</sequence>